<feature type="domain" description="AAA-ATPase-like" evidence="1">
    <location>
        <begin position="6"/>
        <end position="226"/>
    </location>
</feature>
<dbReference type="Proteomes" id="UP000001941">
    <property type="component" value="Chromosome"/>
</dbReference>
<dbReference type="KEGG" id="mhu:Mhun_0410"/>
<dbReference type="AlphaFoldDB" id="Q2FLS6"/>
<dbReference type="GeneID" id="3924012"/>
<sequence>MQKNIPYGIMNFAELILEDRYFIDKTQYISELELIKNPIFLRPRRFGKSLFCSMLKYYYDIKEKDNFEKYFSHTWIGQHPTHNHNKYIILHLDFSRVEPENSIEKIEHNFKQYCNNLLILLQKSYSGVLGSAPDLPVDNPASTNLGIWLDAIQLSGGPPVYVIIDEYDNFVNHFITSHQDHLYKDITSTESFFRSFFKVLKNGRQTGSIANLFITGVLPITIDDLTSSYNIGTFLTLDPSFEHMLGFTQTEVDQLLDFIYRDYGMDFSTRKQVNEVIKSQYNGYHFVHTNSDALYNPTMLMFFLREFCDQKIIPKNLTDLNLRTDLSWVKRITNQPENTEEILTDILKTNTIPYDEEYLISKFNKSQFFNKNYYPISLFYLGMLTRKDDFSLELPNLSMRKIFTEYYNELLHIDVSTRYASMMQDFIDNPDLERLFSNYWDLYIRQFPEAVFTQVNENFYRTTFYELCSRYLSNWFIWNIERSYPQGRSDLEFVGKYHERFANLRWVIEFKYFSNTEFSKMKCKIEDIPLKEEDTRQIQGYAQGLMQEYPEASIRLFVIYCIGNQGFRVFEV</sequence>
<dbReference type="PANTHER" id="PTHR34825:SF2">
    <property type="entry name" value="AAA-ATPASE-LIKE DOMAIN-CONTAINING PROTEIN"/>
    <property type="match status" value="1"/>
</dbReference>
<dbReference type="Pfam" id="PF09820">
    <property type="entry name" value="AAA-ATPase_like"/>
    <property type="match status" value="1"/>
</dbReference>
<dbReference type="InParanoid" id="Q2FLS6"/>
<keyword evidence="3" id="KW-1185">Reference proteome</keyword>
<evidence type="ECO:0000313" key="3">
    <source>
        <dbReference type="Proteomes" id="UP000001941"/>
    </source>
</evidence>
<dbReference type="EMBL" id="CP000254">
    <property type="protein sequence ID" value="ABD40175.1"/>
    <property type="molecule type" value="Genomic_DNA"/>
</dbReference>
<dbReference type="PANTHER" id="PTHR34825">
    <property type="entry name" value="CONSERVED PROTEIN, WITH A WEAK D-GALACTARATE DEHYDRATASE/ALTRONATE HYDROLASE DOMAIN"/>
    <property type="match status" value="1"/>
</dbReference>
<dbReference type="STRING" id="323259.Mhun_0410"/>
<dbReference type="OrthoDB" id="118668at2157"/>
<gene>
    <name evidence="2" type="ordered locus">Mhun_0410</name>
</gene>
<dbReference type="EnsemblBacteria" id="ABD40175">
    <property type="protein sequence ID" value="ABD40175"/>
    <property type="gene ID" value="Mhun_0410"/>
</dbReference>
<proteinExistence type="predicted"/>
<protein>
    <recommendedName>
        <fullName evidence="1">AAA-ATPase-like domain-containing protein</fullName>
    </recommendedName>
</protein>
<dbReference type="RefSeq" id="WP_011447466.1">
    <property type="nucleotide sequence ID" value="NC_007796.1"/>
</dbReference>
<evidence type="ECO:0000313" key="2">
    <source>
        <dbReference type="EMBL" id="ABD40175.1"/>
    </source>
</evidence>
<organism evidence="2 3">
    <name type="scientific">Methanospirillum hungatei JF-1 (strain ATCC 27890 / DSM 864 / NBRC 100397 / JF-1)</name>
    <dbReference type="NCBI Taxonomy" id="323259"/>
    <lineage>
        <taxon>Archaea</taxon>
        <taxon>Methanobacteriati</taxon>
        <taxon>Methanobacteriota</taxon>
        <taxon>Stenosarchaea group</taxon>
        <taxon>Methanomicrobia</taxon>
        <taxon>Methanomicrobiales</taxon>
        <taxon>Methanospirillaceae</taxon>
        <taxon>Methanospirillum</taxon>
    </lineage>
</organism>
<accession>Q2FLS6</accession>
<reference evidence="3" key="1">
    <citation type="journal article" date="2016" name="Stand. Genomic Sci.">
        <title>Complete genome sequence of Methanospirillum hungatei type strain JF1.</title>
        <authorList>
            <person name="Gunsalus R.P."/>
            <person name="Cook L.E."/>
            <person name="Crable B."/>
            <person name="Rohlin L."/>
            <person name="McDonald E."/>
            <person name="Mouttaki H."/>
            <person name="Sieber J.R."/>
            <person name="Poweleit N."/>
            <person name="Zhou H."/>
            <person name="Lapidus A.L."/>
            <person name="Daligault H.E."/>
            <person name="Land M."/>
            <person name="Gilna P."/>
            <person name="Ivanova N."/>
            <person name="Kyrpides N."/>
            <person name="Culley D.E."/>
            <person name="McInerney M.J."/>
        </authorList>
    </citation>
    <scope>NUCLEOTIDE SEQUENCE [LARGE SCALE GENOMIC DNA]</scope>
    <source>
        <strain evidence="3">ATCC 27890 / DSM 864 / NBRC 100397 / JF-1</strain>
    </source>
</reference>
<dbReference type="InterPro" id="IPR012547">
    <property type="entry name" value="PDDEXK_9"/>
</dbReference>
<name>Q2FLS6_METHJ</name>
<dbReference type="InterPro" id="IPR018631">
    <property type="entry name" value="AAA-ATPase-like_dom"/>
</dbReference>
<dbReference type="Pfam" id="PF08011">
    <property type="entry name" value="PDDEXK_9"/>
    <property type="match status" value="1"/>
</dbReference>
<dbReference type="HOGENOM" id="CLU_033403_2_0_2"/>
<evidence type="ECO:0000259" key="1">
    <source>
        <dbReference type="Pfam" id="PF09820"/>
    </source>
</evidence>